<dbReference type="EMBL" id="PKSG01000528">
    <property type="protein sequence ID" value="POR34373.1"/>
    <property type="molecule type" value="Genomic_DNA"/>
</dbReference>
<dbReference type="InterPro" id="IPR013595">
    <property type="entry name" value="Pept_S33_TAP-like_C"/>
</dbReference>
<keyword evidence="6" id="KW-1185">Reference proteome</keyword>
<dbReference type="OrthoDB" id="425534at2759"/>
<reference evidence="5 6" key="1">
    <citation type="submission" date="2018-01" db="EMBL/GenBank/DDBJ databases">
        <title>Harnessing the power of phylogenomics to disentangle the directionality and signatures of interkingdom host jumping in the parasitic fungal genus Tolypocladium.</title>
        <authorList>
            <person name="Quandt C.A."/>
            <person name="Patterson W."/>
            <person name="Spatafora J.W."/>
        </authorList>
    </citation>
    <scope>NUCLEOTIDE SEQUENCE [LARGE SCALE GENOMIC DNA]</scope>
    <source>
        <strain evidence="5 6">NRBC 100945</strain>
    </source>
</reference>
<dbReference type="InterPro" id="IPR029058">
    <property type="entry name" value="AB_hydrolase_fold"/>
</dbReference>
<accession>A0A2S4KW24</accession>
<feature type="signal peptide" evidence="3">
    <location>
        <begin position="1"/>
        <end position="19"/>
    </location>
</feature>
<dbReference type="GO" id="GO:0016787">
    <property type="term" value="F:hydrolase activity"/>
    <property type="evidence" value="ECO:0007669"/>
    <property type="project" value="UniProtKB-KW"/>
</dbReference>
<dbReference type="PANTHER" id="PTHR43248:SF25">
    <property type="entry name" value="AB HYDROLASE-1 DOMAIN-CONTAINING PROTEIN-RELATED"/>
    <property type="match status" value="1"/>
</dbReference>
<feature type="domain" description="Peptidase S33 tripeptidyl aminopeptidase-like C-terminal" evidence="4">
    <location>
        <begin position="465"/>
        <end position="582"/>
    </location>
</feature>
<dbReference type="SUPFAM" id="SSF53474">
    <property type="entry name" value="alpha/beta-Hydrolases"/>
    <property type="match status" value="1"/>
</dbReference>
<organism evidence="5 6">
    <name type="scientific">Tolypocladium paradoxum</name>
    <dbReference type="NCBI Taxonomy" id="94208"/>
    <lineage>
        <taxon>Eukaryota</taxon>
        <taxon>Fungi</taxon>
        <taxon>Dikarya</taxon>
        <taxon>Ascomycota</taxon>
        <taxon>Pezizomycotina</taxon>
        <taxon>Sordariomycetes</taxon>
        <taxon>Hypocreomycetidae</taxon>
        <taxon>Hypocreales</taxon>
        <taxon>Ophiocordycipitaceae</taxon>
        <taxon>Tolypocladium</taxon>
    </lineage>
</organism>
<keyword evidence="3" id="KW-0732">Signal</keyword>
<dbReference type="AlphaFoldDB" id="A0A2S4KW24"/>
<comment type="similarity">
    <text evidence="1">Belongs to the peptidase S33 family.</text>
</comment>
<dbReference type="Pfam" id="PF08386">
    <property type="entry name" value="Abhydrolase_4"/>
    <property type="match status" value="1"/>
</dbReference>
<dbReference type="Proteomes" id="UP000237481">
    <property type="component" value="Unassembled WGS sequence"/>
</dbReference>
<sequence length="640" mass="68680">MRHSNALLLAASLPGLALSRDNGTLPAFDWNSITPSRDLQYHACYDGLQCARLVLPLDWQNDTDARTIALAVIKLPAVVPASDPSFAGPILSNPGGPGSSGVAFIQDFARRLRSIVDKPGRRHYEIVSFDPRGIAYSWPRADCFPGDALAREALMLAARGHGALDSSRLSVPYALGLFKGFGRRCLRAEAQGLNGGDIMAYMSTPSVARDMVEIIDKIEELRKREAHDDGDEHRPEFKERRSDDDDVVRLQYIGFSYGTILGNYFASMFPERIGRIVLDGVGNANDYSAGPGWLTNTVDADEIASDFFSGCHAAGPSVCALARSGDSSGIDIQARFDAWLNAIDESPLTAVTPAGDIVVATSRDVRQIMGNVLYVPMQMFRILAFVLNAAMAANTTALVGNMARAGFIPHLKDACTVGGNTTDAQLRIPRIEGGFSVLCADGDSVLGKDTTWWRRYVEEQVQTSSLMGASWSNIRLSCSAWPFTTNWSFKGPFTTPKAEVTAQGTPIKGKPAAPLLFLSTRLDPVTPLSAARAMAALHPGAGLVVQEGLGHCALASGDSCCTARILADYFESGIVPADEATCDVDCGPWDKDCALAGVPRAVDALELLQKPTFPLHAFNSTTNTMASYCSFPMYGTYAAG</sequence>
<evidence type="ECO:0000256" key="3">
    <source>
        <dbReference type="SAM" id="SignalP"/>
    </source>
</evidence>
<feature type="chain" id="PRO_5015645587" evidence="3">
    <location>
        <begin position="20"/>
        <end position="640"/>
    </location>
</feature>
<evidence type="ECO:0000256" key="1">
    <source>
        <dbReference type="ARBA" id="ARBA00010088"/>
    </source>
</evidence>
<name>A0A2S4KW24_9HYPO</name>
<proteinExistence type="inferred from homology"/>
<dbReference type="InterPro" id="IPR051601">
    <property type="entry name" value="Serine_prot/Carboxylest_S33"/>
</dbReference>
<evidence type="ECO:0000313" key="5">
    <source>
        <dbReference type="EMBL" id="POR34373.1"/>
    </source>
</evidence>
<evidence type="ECO:0000313" key="6">
    <source>
        <dbReference type="Proteomes" id="UP000237481"/>
    </source>
</evidence>
<comment type="caution">
    <text evidence="5">The sequence shown here is derived from an EMBL/GenBank/DDBJ whole genome shotgun (WGS) entry which is preliminary data.</text>
</comment>
<dbReference type="Gene3D" id="3.40.50.1820">
    <property type="entry name" value="alpha/beta hydrolase"/>
    <property type="match status" value="1"/>
</dbReference>
<protein>
    <submittedName>
        <fullName evidence="5">Carboxylesterase A</fullName>
    </submittedName>
</protein>
<gene>
    <name evidence="5" type="ORF">TPAR_05422</name>
</gene>
<dbReference type="PANTHER" id="PTHR43248">
    <property type="entry name" value="2-SUCCINYL-6-HYDROXY-2,4-CYCLOHEXADIENE-1-CARBOXYLATE SYNTHASE"/>
    <property type="match status" value="1"/>
</dbReference>
<evidence type="ECO:0000256" key="2">
    <source>
        <dbReference type="ARBA" id="ARBA00022801"/>
    </source>
</evidence>
<keyword evidence="2" id="KW-0378">Hydrolase</keyword>
<evidence type="ECO:0000259" key="4">
    <source>
        <dbReference type="Pfam" id="PF08386"/>
    </source>
</evidence>
<dbReference type="STRING" id="94208.A0A2S4KW24"/>